<keyword evidence="3" id="KW-1185">Reference proteome</keyword>
<organism evidence="2 3">
    <name type="scientific">Sandaracinus amylolyticus</name>
    <dbReference type="NCBI Taxonomy" id="927083"/>
    <lineage>
        <taxon>Bacteria</taxon>
        <taxon>Pseudomonadati</taxon>
        <taxon>Myxococcota</taxon>
        <taxon>Polyangia</taxon>
        <taxon>Polyangiales</taxon>
        <taxon>Sandaracinaceae</taxon>
        <taxon>Sandaracinus</taxon>
    </lineage>
</organism>
<gene>
    <name evidence="2" type="ORF">DB32_007716</name>
</gene>
<dbReference type="InterPro" id="IPR006311">
    <property type="entry name" value="TAT_signal"/>
</dbReference>
<reference evidence="2 3" key="1">
    <citation type="submission" date="2015-03" db="EMBL/GenBank/DDBJ databases">
        <title>Genome assembly of Sandaracinus amylolyticus DSM 53668.</title>
        <authorList>
            <person name="Sharma G."/>
            <person name="Subramanian S."/>
        </authorList>
    </citation>
    <scope>NUCLEOTIDE SEQUENCE [LARGE SCALE GENOMIC DNA]</scope>
    <source>
        <strain evidence="2 3">DSM 53668</strain>
    </source>
</reference>
<dbReference type="Proteomes" id="UP000034883">
    <property type="component" value="Chromosome"/>
</dbReference>
<sequence>MIMRLNRRTMLLGAGGVAIGLPLLDAMLERRGSRARAQTAPSRYCVVFAGQACGGDGWANDRSMVAGVRNSETGHWIVPSTYGDGYEITTPLRPLETMRDQLQIVSNMRIPYSTTSTDAAAVPPGGAYRDFHGGGKSPLLSGTRSTEARFTCNGPTSDQLIAQLHAGATTHESLVLRAQPSWYLSGSSYAGRQYVSYRGMRDPIEAQTSPQIAFDSLFRGFVPDDDAAAARQDFERRARRSVLDVVLGKRDQLLARLGRADRERIERHFDELRDLETRIAALPPVAGGGCEVPTDPGPDSPIGGDNTGSGSDDIRPGAGYSNEHERARIMADLIHMAFVCDLTRVATLQITTFQSHMSVLPVSEMLGTPIYADLHEVGHNGDANTRGQFAVSLMMQWHVSHYAYLIDKMRGTSEGDGSLLDHSVVVFTPEAGHGRQLNDATTDFQTHSVERMVMLVAGRGDGSLRTGQHVDAAGAHPAHCLVTAMQAAGYESDTLGEVSGTISAMTS</sequence>
<dbReference type="PROSITE" id="PS51318">
    <property type="entry name" value="TAT"/>
    <property type="match status" value="1"/>
</dbReference>
<dbReference type="KEGG" id="samy:DB32_007716"/>
<evidence type="ECO:0000256" key="1">
    <source>
        <dbReference type="SAM" id="MobiDB-lite"/>
    </source>
</evidence>
<evidence type="ECO:0000313" key="2">
    <source>
        <dbReference type="EMBL" id="AKF10567.1"/>
    </source>
</evidence>
<dbReference type="EMBL" id="CP011125">
    <property type="protein sequence ID" value="AKF10567.1"/>
    <property type="molecule type" value="Genomic_DNA"/>
</dbReference>
<feature type="region of interest" description="Disordered" evidence="1">
    <location>
        <begin position="285"/>
        <end position="316"/>
    </location>
</feature>
<dbReference type="InterPro" id="IPR011447">
    <property type="entry name" value="DUF1552"/>
</dbReference>
<protein>
    <submittedName>
        <fullName evidence="2">Tat (Twin-arginine translocation) pathway signal sequence domain protein</fullName>
    </submittedName>
</protein>
<proteinExistence type="predicted"/>
<dbReference type="STRING" id="927083.DB32_007716"/>
<name>A0A0F6W953_9BACT</name>
<dbReference type="AlphaFoldDB" id="A0A0F6W953"/>
<accession>A0A0F6W953</accession>
<evidence type="ECO:0000313" key="3">
    <source>
        <dbReference type="Proteomes" id="UP000034883"/>
    </source>
</evidence>
<dbReference type="Pfam" id="PF07586">
    <property type="entry name" value="HXXSHH"/>
    <property type="match status" value="1"/>
</dbReference>